<dbReference type="Proteomes" id="UP000007879">
    <property type="component" value="Unassembled WGS sequence"/>
</dbReference>
<organism evidence="1">
    <name type="scientific">Amphimedon queenslandica</name>
    <name type="common">Sponge</name>
    <dbReference type="NCBI Taxonomy" id="400682"/>
    <lineage>
        <taxon>Eukaryota</taxon>
        <taxon>Metazoa</taxon>
        <taxon>Porifera</taxon>
        <taxon>Demospongiae</taxon>
        <taxon>Heteroscleromorpha</taxon>
        <taxon>Haplosclerida</taxon>
        <taxon>Niphatidae</taxon>
        <taxon>Amphimedon</taxon>
    </lineage>
</organism>
<evidence type="ECO:0000313" key="1">
    <source>
        <dbReference type="EnsemblMetazoa" id="Aqu2.1.31017_001"/>
    </source>
</evidence>
<dbReference type="OrthoDB" id="407518at2759"/>
<name>A0A1X7UUF3_AMPQE</name>
<evidence type="ECO:0008006" key="3">
    <source>
        <dbReference type="Google" id="ProtNLM"/>
    </source>
</evidence>
<dbReference type="EnsemblMetazoa" id="XM_003386796.2">
    <property type="protein sequence ID" value="XP_003386844.1"/>
    <property type="gene ID" value="LOC100641381"/>
</dbReference>
<dbReference type="eggNOG" id="ENOG502T6H8">
    <property type="taxonomic scope" value="Eukaryota"/>
</dbReference>
<dbReference type="InParanoid" id="A0A1X7UUF3"/>
<accession>A0A1X7UUF3</accession>
<dbReference type="EnsemblMetazoa" id="Aqu2.1.31017_001">
    <property type="protein sequence ID" value="Aqu2.1.31017_001"/>
    <property type="gene ID" value="Aqu2.1.31017"/>
</dbReference>
<evidence type="ECO:0000313" key="2">
    <source>
        <dbReference type="Proteomes" id="UP000007879"/>
    </source>
</evidence>
<reference evidence="2" key="1">
    <citation type="journal article" date="2010" name="Nature">
        <title>The Amphimedon queenslandica genome and the evolution of animal complexity.</title>
        <authorList>
            <person name="Srivastava M."/>
            <person name="Simakov O."/>
            <person name="Chapman J."/>
            <person name="Fahey B."/>
            <person name="Gauthier M.E."/>
            <person name="Mitros T."/>
            <person name="Richards G.S."/>
            <person name="Conaco C."/>
            <person name="Dacre M."/>
            <person name="Hellsten U."/>
            <person name="Larroux C."/>
            <person name="Putnam N.H."/>
            <person name="Stanke M."/>
            <person name="Adamska M."/>
            <person name="Darling A."/>
            <person name="Degnan S.M."/>
            <person name="Oakley T.H."/>
            <person name="Plachetzki D.C."/>
            <person name="Zhai Y."/>
            <person name="Adamski M."/>
            <person name="Calcino A."/>
            <person name="Cummins S.F."/>
            <person name="Goodstein D.M."/>
            <person name="Harris C."/>
            <person name="Jackson D.J."/>
            <person name="Leys S.P."/>
            <person name="Shu S."/>
            <person name="Woodcroft B.J."/>
            <person name="Vervoort M."/>
            <person name="Kosik K.S."/>
            <person name="Manning G."/>
            <person name="Degnan B.M."/>
            <person name="Rokhsar D.S."/>
        </authorList>
    </citation>
    <scope>NUCLEOTIDE SEQUENCE [LARGE SCALE GENOMIC DNA]</scope>
</reference>
<sequence length="152" mass="16864">MQGKGVALFAVCAQPQEFVDQIETDLGLTFSCYSDITHKLRNYLDTEHYITVKVSGGEGSNDSNFYKVHPEIKKYKYGVVQPAVLCITKEKKVLFAWAIDPSAMNIGGASDRPVPTDIWQAVMQKLNNPTDETPIDSSQLRVHGARSICTII</sequence>
<keyword evidence="2" id="KW-1185">Reference proteome</keyword>
<dbReference type="KEGG" id="aqu:100641381"/>
<gene>
    <name evidence="1" type="primary">100641381</name>
</gene>
<protein>
    <recommendedName>
        <fullName evidence="3">Alkyl hydroperoxide reductase subunit C/ Thiol specific antioxidant domain-containing protein</fullName>
    </recommendedName>
</protein>
<reference evidence="1" key="2">
    <citation type="submission" date="2017-05" db="UniProtKB">
        <authorList>
            <consortium name="EnsemblMetazoa"/>
        </authorList>
    </citation>
    <scope>IDENTIFICATION</scope>
</reference>
<dbReference type="AlphaFoldDB" id="A0A1X7UUF3"/>
<proteinExistence type="predicted"/>